<dbReference type="InterPro" id="IPR027417">
    <property type="entry name" value="P-loop_NTPase"/>
</dbReference>
<gene>
    <name evidence="2" type="ORF">FB45DRAFT_448521</name>
</gene>
<dbReference type="InterPro" id="IPR038727">
    <property type="entry name" value="NadR/Ttd14_AAA_dom"/>
</dbReference>
<sequence length="205" mass="23146">MGACRALTPHHLETMVKPVRIYVVGPSSTGKTTLCTAVAKRLGLVRGQFVTEVARKVIRELGLSRDNIGLLEMQEAIMRAHLERERENEDEAIQLCDRSAIDPIVHAIFTAKDPGEAEARKKSLVALPEFQRILPAYRSSVFILLGPVGDWLVDDGFRHMGDQTQVLAVFRSVLEELGIRYREIGPEMRFLEERTEFVRIMASNF</sequence>
<reference evidence="2" key="1">
    <citation type="submission" date="2023-03" db="EMBL/GenBank/DDBJ databases">
        <title>Massive genome expansion in bonnet fungi (Mycena s.s.) driven by repeated elements and novel gene families across ecological guilds.</title>
        <authorList>
            <consortium name="Lawrence Berkeley National Laboratory"/>
            <person name="Harder C.B."/>
            <person name="Miyauchi S."/>
            <person name="Viragh M."/>
            <person name="Kuo A."/>
            <person name="Thoen E."/>
            <person name="Andreopoulos B."/>
            <person name="Lu D."/>
            <person name="Skrede I."/>
            <person name="Drula E."/>
            <person name="Henrissat B."/>
            <person name="Morin E."/>
            <person name="Kohler A."/>
            <person name="Barry K."/>
            <person name="LaButti K."/>
            <person name="Morin E."/>
            <person name="Salamov A."/>
            <person name="Lipzen A."/>
            <person name="Mereny Z."/>
            <person name="Hegedus B."/>
            <person name="Baldrian P."/>
            <person name="Stursova M."/>
            <person name="Weitz H."/>
            <person name="Taylor A."/>
            <person name="Grigoriev I.V."/>
            <person name="Nagy L.G."/>
            <person name="Martin F."/>
            <person name="Kauserud H."/>
        </authorList>
    </citation>
    <scope>NUCLEOTIDE SEQUENCE</scope>
    <source>
        <strain evidence="2">9284</strain>
    </source>
</reference>
<protein>
    <submittedName>
        <fullName evidence="2">AAA domain-containing protein</fullName>
    </submittedName>
</protein>
<keyword evidence="3" id="KW-1185">Reference proteome</keyword>
<dbReference type="Proteomes" id="UP001221142">
    <property type="component" value="Unassembled WGS sequence"/>
</dbReference>
<dbReference type="SUPFAM" id="SSF52540">
    <property type="entry name" value="P-loop containing nucleoside triphosphate hydrolases"/>
    <property type="match status" value="1"/>
</dbReference>
<dbReference type="Pfam" id="PF13521">
    <property type="entry name" value="AAA_28"/>
    <property type="match status" value="1"/>
</dbReference>
<evidence type="ECO:0000313" key="3">
    <source>
        <dbReference type="Proteomes" id="UP001221142"/>
    </source>
</evidence>
<evidence type="ECO:0000313" key="2">
    <source>
        <dbReference type="EMBL" id="KAJ7636651.1"/>
    </source>
</evidence>
<proteinExistence type="predicted"/>
<name>A0AAD7C1X7_9AGAR</name>
<feature type="domain" description="NadR/Ttd14 AAA" evidence="1">
    <location>
        <begin position="20"/>
        <end position="184"/>
    </location>
</feature>
<comment type="caution">
    <text evidence="2">The sequence shown here is derived from an EMBL/GenBank/DDBJ whole genome shotgun (WGS) entry which is preliminary data.</text>
</comment>
<dbReference type="Gene3D" id="3.40.50.300">
    <property type="entry name" value="P-loop containing nucleotide triphosphate hydrolases"/>
    <property type="match status" value="1"/>
</dbReference>
<evidence type="ECO:0000259" key="1">
    <source>
        <dbReference type="Pfam" id="PF13521"/>
    </source>
</evidence>
<organism evidence="2 3">
    <name type="scientific">Roridomyces roridus</name>
    <dbReference type="NCBI Taxonomy" id="1738132"/>
    <lineage>
        <taxon>Eukaryota</taxon>
        <taxon>Fungi</taxon>
        <taxon>Dikarya</taxon>
        <taxon>Basidiomycota</taxon>
        <taxon>Agaricomycotina</taxon>
        <taxon>Agaricomycetes</taxon>
        <taxon>Agaricomycetidae</taxon>
        <taxon>Agaricales</taxon>
        <taxon>Marasmiineae</taxon>
        <taxon>Mycenaceae</taxon>
        <taxon>Roridomyces</taxon>
    </lineage>
</organism>
<dbReference type="AlphaFoldDB" id="A0AAD7C1X7"/>
<dbReference type="EMBL" id="JARKIF010000006">
    <property type="protein sequence ID" value="KAJ7636651.1"/>
    <property type="molecule type" value="Genomic_DNA"/>
</dbReference>
<accession>A0AAD7C1X7</accession>